<proteinExistence type="predicted"/>
<dbReference type="InterPro" id="IPR016181">
    <property type="entry name" value="Acyl_CoA_acyltransferase"/>
</dbReference>
<evidence type="ECO:0000256" key="1">
    <source>
        <dbReference type="ARBA" id="ARBA00022679"/>
    </source>
</evidence>
<dbReference type="Pfam" id="PF00583">
    <property type="entry name" value="Acetyltransf_1"/>
    <property type="match status" value="1"/>
</dbReference>
<accession>A0ABU2Y297</accession>
<evidence type="ECO:0000259" key="2">
    <source>
        <dbReference type="PROSITE" id="PS51186"/>
    </source>
</evidence>
<dbReference type="Proteomes" id="UP001252186">
    <property type="component" value="Unassembled WGS sequence"/>
</dbReference>
<reference evidence="3 4" key="1">
    <citation type="submission" date="2023-09" db="EMBL/GenBank/DDBJ databases">
        <authorList>
            <person name="Rey-Velasco X."/>
        </authorList>
    </citation>
    <scope>NUCLEOTIDE SEQUENCE [LARGE SCALE GENOMIC DNA]</scope>
    <source>
        <strain evidence="3 4">P050</strain>
    </source>
</reference>
<dbReference type="InterPro" id="IPR000182">
    <property type="entry name" value="GNAT_dom"/>
</dbReference>
<sequence length="153" mass="17970">MELEIIAYQEKYKQHFYDLNIEWLETHFYVEEHDKEVLENPQSYILDNGGFIFFAKIGADIVGTFALMNESEGWELSKMAVSPNYRGRKIGQHMMEFCIDFSKKKGWNEVLLYSSTILKNALYIYRKFGFKEVALGNSPYSRGDIKMVLHLDD</sequence>
<name>A0ABU2Y297_9FLAO</name>
<comment type="caution">
    <text evidence="3">The sequence shown here is derived from an EMBL/GenBank/DDBJ whole genome shotgun (WGS) entry which is preliminary data.</text>
</comment>
<dbReference type="Gene3D" id="3.40.630.30">
    <property type="match status" value="1"/>
</dbReference>
<dbReference type="EMBL" id="JAVRHV010000001">
    <property type="protein sequence ID" value="MDT0552286.1"/>
    <property type="molecule type" value="Genomic_DNA"/>
</dbReference>
<evidence type="ECO:0000313" key="3">
    <source>
        <dbReference type="EMBL" id="MDT0552286.1"/>
    </source>
</evidence>
<keyword evidence="1" id="KW-0808">Transferase</keyword>
<evidence type="ECO:0000313" key="4">
    <source>
        <dbReference type="Proteomes" id="UP001252186"/>
    </source>
</evidence>
<organism evidence="3 4">
    <name type="scientific">Urechidicola vernalis</name>
    <dbReference type="NCBI Taxonomy" id="3075600"/>
    <lineage>
        <taxon>Bacteria</taxon>
        <taxon>Pseudomonadati</taxon>
        <taxon>Bacteroidota</taxon>
        <taxon>Flavobacteriia</taxon>
        <taxon>Flavobacteriales</taxon>
        <taxon>Flavobacteriaceae</taxon>
        <taxon>Urechidicola</taxon>
    </lineage>
</organism>
<dbReference type="PROSITE" id="PS51186">
    <property type="entry name" value="GNAT"/>
    <property type="match status" value="1"/>
</dbReference>
<dbReference type="PANTHER" id="PTHR13947:SF37">
    <property type="entry name" value="LD18367P"/>
    <property type="match status" value="1"/>
</dbReference>
<protein>
    <submittedName>
        <fullName evidence="3">GNAT family N-acetyltransferase</fullName>
    </submittedName>
</protein>
<dbReference type="PANTHER" id="PTHR13947">
    <property type="entry name" value="GNAT FAMILY N-ACETYLTRANSFERASE"/>
    <property type="match status" value="1"/>
</dbReference>
<dbReference type="CDD" id="cd04301">
    <property type="entry name" value="NAT_SF"/>
    <property type="match status" value="1"/>
</dbReference>
<feature type="domain" description="N-acetyltransferase" evidence="2">
    <location>
        <begin position="3"/>
        <end position="152"/>
    </location>
</feature>
<gene>
    <name evidence="3" type="ORF">RM519_03405</name>
</gene>
<dbReference type="SUPFAM" id="SSF55729">
    <property type="entry name" value="Acyl-CoA N-acyltransferases (Nat)"/>
    <property type="match status" value="1"/>
</dbReference>
<keyword evidence="4" id="KW-1185">Reference proteome</keyword>
<dbReference type="InterPro" id="IPR050769">
    <property type="entry name" value="NAT_camello-type"/>
</dbReference>
<dbReference type="RefSeq" id="WP_311592139.1">
    <property type="nucleotide sequence ID" value="NZ_JAVRHV010000001.1"/>
</dbReference>